<keyword evidence="6" id="KW-0949">S-adenosyl-L-methionine</keyword>
<evidence type="ECO:0000256" key="2">
    <source>
        <dbReference type="ARBA" id="ARBA00009026"/>
    </source>
</evidence>
<feature type="domain" description="Methyltransferase type 12" evidence="13">
    <location>
        <begin position="288"/>
        <end position="377"/>
    </location>
</feature>
<evidence type="ECO:0000256" key="11">
    <source>
        <dbReference type="ARBA" id="ARBA00035025"/>
    </source>
</evidence>
<feature type="domain" description="Hen1 N-terminal" evidence="14">
    <location>
        <begin position="1"/>
        <end position="241"/>
    </location>
</feature>
<dbReference type="InterPro" id="IPR026610">
    <property type="entry name" value="Hen1"/>
</dbReference>
<keyword evidence="9" id="KW-0694">RNA-binding</keyword>
<dbReference type="InterPro" id="IPR013217">
    <property type="entry name" value="Methyltransf_12"/>
</dbReference>
<dbReference type="PANTHER" id="PTHR21404">
    <property type="entry name" value="HEN1"/>
    <property type="match status" value="1"/>
</dbReference>
<dbReference type="NCBIfam" id="TIGR04074">
    <property type="entry name" value="bacter_Hen1"/>
    <property type="match status" value="1"/>
</dbReference>
<dbReference type="Gene3D" id="3.40.50.150">
    <property type="entry name" value="Vaccinia Virus protein VP39"/>
    <property type="match status" value="1"/>
</dbReference>
<feature type="non-terminal residue" evidence="15">
    <location>
        <position position="487"/>
    </location>
</feature>
<proteinExistence type="inferred from homology"/>
<accession>A0A2M7FYN0</accession>
<dbReference type="GO" id="GO:0090486">
    <property type="term" value="F:small RNA 2'-O-methyltransferase activity"/>
    <property type="evidence" value="ECO:0007669"/>
    <property type="project" value="UniProtKB-EC"/>
</dbReference>
<evidence type="ECO:0000256" key="7">
    <source>
        <dbReference type="ARBA" id="ARBA00022723"/>
    </source>
</evidence>
<keyword evidence="5 15" id="KW-0808">Transferase</keyword>
<evidence type="ECO:0000256" key="10">
    <source>
        <dbReference type="ARBA" id="ARBA00023158"/>
    </source>
</evidence>
<evidence type="ECO:0000259" key="13">
    <source>
        <dbReference type="Pfam" id="PF08242"/>
    </source>
</evidence>
<evidence type="ECO:0000256" key="1">
    <source>
        <dbReference type="ARBA" id="ARBA00001946"/>
    </source>
</evidence>
<dbReference type="Gene3D" id="3.30.1610.20">
    <property type="entry name" value="Hen1, N-terminal domain"/>
    <property type="match status" value="1"/>
</dbReference>
<dbReference type="Proteomes" id="UP000231019">
    <property type="component" value="Unassembled WGS sequence"/>
</dbReference>
<gene>
    <name evidence="15" type="ORF">COW36_20675</name>
</gene>
<keyword evidence="4 15" id="KW-0489">Methyltransferase</keyword>
<dbReference type="InterPro" id="IPR038546">
    <property type="entry name" value="Hen1_N_sf"/>
</dbReference>
<comment type="caution">
    <text evidence="15">The sequence shown here is derived from an EMBL/GenBank/DDBJ whole genome shotgun (WGS) entry which is preliminary data.</text>
</comment>
<keyword evidence="7" id="KW-0479">Metal-binding</keyword>
<evidence type="ECO:0000313" key="16">
    <source>
        <dbReference type="Proteomes" id="UP000231019"/>
    </source>
</evidence>
<dbReference type="EC" id="2.1.1.386" evidence="11"/>
<dbReference type="Pfam" id="PF08242">
    <property type="entry name" value="Methyltransf_12"/>
    <property type="match status" value="1"/>
</dbReference>
<evidence type="ECO:0000259" key="14">
    <source>
        <dbReference type="Pfam" id="PF12623"/>
    </source>
</evidence>
<dbReference type="InterPro" id="IPR029063">
    <property type="entry name" value="SAM-dependent_MTases_sf"/>
</dbReference>
<dbReference type="InterPro" id="IPR024026">
    <property type="entry name" value="3'-RNA_MeTfrase_Hen1_bac"/>
</dbReference>
<comment type="similarity">
    <text evidence="2">Belongs to the methyltransferase superfamily. HEN1 family.</text>
</comment>
<dbReference type="GO" id="GO:0031047">
    <property type="term" value="P:regulatory ncRNA-mediated gene silencing"/>
    <property type="evidence" value="ECO:0007669"/>
    <property type="project" value="UniProtKB-KW"/>
</dbReference>
<keyword evidence="8" id="KW-0460">Magnesium</keyword>
<dbReference type="PANTHER" id="PTHR21404:SF3">
    <property type="entry name" value="SMALL RNA 2'-O-METHYLTRANSFERASE"/>
    <property type="match status" value="1"/>
</dbReference>
<dbReference type="AlphaFoldDB" id="A0A2M7FYN0"/>
<organism evidence="15 16">
    <name type="scientific">bacterium (Candidatus Blackallbacteria) CG17_big_fil_post_rev_8_21_14_2_50_48_46</name>
    <dbReference type="NCBI Taxonomy" id="2014261"/>
    <lineage>
        <taxon>Bacteria</taxon>
        <taxon>Candidatus Blackallbacteria</taxon>
    </lineage>
</organism>
<dbReference type="Pfam" id="PF12623">
    <property type="entry name" value="Hen1_L"/>
    <property type="match status" value="1"/>
</dbReference>
<protein>
    <recommendedName>
        <fullName evidence="3">Small RNA 2'-O-methyltransferase</fullName>
        <ecNumber evidence="11">2.1.1.386</ecNumber>
    </recommendedName>
</protein>
<sequence length="487" mass="55197">MLLTLTTTHAPATDLGYLMHKNPARVQHFDVSFGQVHVFYPEVSEERCTLALVLDIDPIGQVREHNPAWEGFALGQYVNDRPYVASSFMSVAIAQVLGSALNGRCREKPLLADLPIPLTAKLSVVASRGGPGLLEALFAPLGYQLTITRHPLEPRFPEWGESPYYTLELSHTLHLSALLTHLYVLLPVLDNDKHYFIGPEEVEKLLKRGEGWLSAHPACELITRRYLRHQKRLTDLALQRLQEEPMAFEGQKKQSQEEALEQPLSLNQRRLERVAEVIAQSGVASAADLGCGEGQLLQLLWQQASLKKIIGMDVSSRSLEKASRRLHTERFSEKQQERLALFQGSLVYRDRRLQGVEAVVAVEVMEHLEPFRLEAFTQVIFEDLQPEYVVLTTPNAEYNALFPLLPAGSFRHSDHRFEWSRAEFEAWCLDIARKRHYRLRFEPIGPCDEVLGAPTQTVVQNESSSHLESRDSGCDLSFLTQERSPHD</sequence>
<keyword evidence="10" id="KW-0943">RNA-mediated gene silencing</keyword>
<comment type="cofactor">
    <cofactor evidence="1">
        <name>Mg(2+)</name>
        <dbReference type="ChEBI" id="CHEBI:18420"/>
    </cofactor>
</comment>
<dbReference type="GO" id="GO:0003723">
    <property type="term" value="F:RNA binding"/>
    <property type="evidence" value="ECO:0007669"/>
    <property type="project" value="UniProtKB-KW"/>
</dbReference>
<evidence type="ECO:0000256" key="6">
    <source>
        <dbReference type="ARBA" id="ARBA00022691"/>
    </source>
</evidence>
<dbReference type="EMBL" id="PFFQ01000059">
    <property type="protein sequence ID" value="PIW14457.1"/>
    <property type="molecule type" value="Genomic_DNA"/>
</dbReference>
<comment type="catalytic activity">
    <reaction evidence="12">
        <text>small RNA 3'-end nucleotide + S-adenosyl-L-methionine = small RNA 3'-end 2'-O-methylnucleotide + S-adenosyl-L-homocysteine + H(+)</text>
        <dbReference type="Rhea" id="RHEA:37887"/>
        <dbReference type="Rhea" id="RHEA-COMP:10415"/>
        <dbReference type="Rhea" id="RHEA-COMP:10416"/>
        <dbReference type="ChEBI" id="CHEBI:15378"/>
        <dbReference type="ChEBI" id="CHEBI:57856"/>
        <dbReference type="ChEBI" id="CHEBI:59789"/>
        <dbReference type="ChEBI" id="CHEBI:74896"/>
        <dbReference type="ChEBI" id="CHEBI:74898"/>
        <dbReference type="EC" id="2.1.1.386"/>
    </reaction>
</comment>
<evidence type="ECO:0000256" key="9">
    <source>
        <dbReference type="ARBA" id="ARBA00022884"/>
    </source>
</evidence>
<evidence type="ECO:0000256" key="5">
    <source>
        <dbReference type="ARBA" id="ARBA00022679"/>
    </source>
</evidence>
<evidence type="ECO:0000313" key="15">
    <source>
        <dbReference type="EMBL" id="PIW14457.1"/>
    </source>
</evidence>
<evidence type="ECO:0000256" key="8">
    <source>
        <dbReference type="ARBA" id="ARBA00022842"/>
    </source>
</evidence>
<dbReference type="GO" id="GO:0001510">
    <property type="term" value="P:RNA methylation"/>
    <property type="evidence" value="ECO:0007669"/>
    <property type="project" value="InterPro"/>
</dbReference>
<reference evidence="15 16" key="1">
    <citation type="submission" date="2017-09" db="EMBL/GenBank/DDBJ databases">
        <title>Depth-based differentiation of microbial function through sediment-hosted aquifers and enrichment of novel symbionts in the deep terrestrial subsurface.</title>
        <authorList>
            <person name="Probst A.J."/>
            <person name="Ladd B."/>
            <person name="Jarett J.K."/>
            <person name="Geller-Mcgrath D.E."/>
            <person name="Sieber C.M."/>
            <person name="Emerson J.B."/>
            <person name="Anantharaman K."/>
            <person name="Thomas B.C."/>
            <person name="Malmstrom R."/>
            <person name="Stieglmeier M."/>
            <person name="Klingl A."/>
            <person name="Woyke T."/>
            <person name="Ryan C.M."/>
            <person name="Banfield J.F."/>
        </authorList>
    </citation>
    <scope>NUCLEOTIDE SEQUENCE [LARGE SCALE GENOMIC DNA]</scope>
    <source>
        <strain evidence="15">CG17_big_fil_post_rev_8_21_14_2_50_48_46</strain>
    </source>
</reference>
<name>A0A2M7FYN0_9BACT</name>
<evidence type="ECO:0000256" key="4">
    <source>
        <dbReference type="ARBA" id="ARBA00022603"/>
    </source>
</evidence>
<dbReference type="InterPro" id="IPR024740">
    <property type="entry name" value="Hen1_N"/>
</dbReference>
<dbReference type="SUPFAM" id="SSF53335">
    <property type="entry name" value="S-adenosyl-L-methionine-dependent methyltransferases"/>
    <property type="match status" value="1"/>
</dbReference>
<evidence type="ECO:0000256" key="12">
    <source>
        <dbReference type="ARBA" id="ARBA00048418"/>
    </source>
</evidence>
<dbReference type="GO" id="GO:0046872">
    <property type="term" value="F:metal ion binding"/>
    <property type="evidence" value="ECO:0007669"/>
    <property type="project" value="UniProtKB-KW"/>
</dbReference>
<evidence type="ECO:0000256" key="3">
    <source>
        <dbReference type="ARBA" id="ARBA00021330"/>
    </source>
</evidence>